<dbReference type="EMBL" id="CAVMBE010000140">
    <property type="protein sequence ID" value="CAK4034829.1"/>
    <property type="molecule type" value="Genomic_DNA"/>
</dbReference>
<protein>
    <submittedName>
        <fullName evidence="8">FAD NAD(P)-binding domain-containing</fullName>
    </submittedName>
</protein>
<accession>A0AAI8Z973</accession>
<evidence type="ECO:0000256" key="4">
    <source>
        <dbReference type="ARBA" id="ARBA00023002"/>
    </source>
</evidence>
<evidence type="ECO:0000256" key="5">
    <source>
        <dbReference type="ARBA" id="ARBA00023033"/>
    </source>
</evidence>
<feature type="region of interest" description="Disordered" evidence="6">
    <location>
        <begin position="366"/>
        <end position="398"/>
    </location>
</feature>
<evidence type="ECO:0000256" key="3">
    <source>
        <dbReference type="ARBA" id="ARBA00022827"/>
    </source>
</evidence>
<dbReference type="InterPro" id="IPR036188">
    <property type="entry name" value="FAD/NAD-bd_sf"/>
</dbReference>
<dbReference type="GO" id="GO:0071949">
    <property type="term" value="F:FAD binding"/>
    <property type="evidence" value="ECO:0007669"/>
    <property type="project" value="InterPro"/>
</dbReference>
<dbReference type="InterPro" id="IPR050493">
    <property type="entry name" value="FAD-dep_Monooxygenase_BioMet"/>
</dbReference>
<evidence type="ECO:0000313" key="8">
    <source>
        <dbReference type="EMBL" id="CAK4034829.1"/>
    </source>
</evidence>
<dbReference type="AlphaFoldDB" id="A0AAI8Z973"/>
<evidence type="ECO:0000313" key="9">
    <source>
        <dbReference type="Proteomes" id="UP001296104"/>
    </source>
</evidence>
<keyword evidence="2" id="KW-0285">Flavoprotein</keyword>
<organism evidence="8 9">
    <name type="scientific">Lecanosticta acicola</name>
    <dbReference type="NCBI Taxonomy" id="111012"/>
    <lineage>
        <taxon>Eukaryota</taxon>
        <taxon>Fungi</taxon>
        <taxon>Dikarya</taxon>
        <taxon>Ascomycota</taxon>
        <taxon>Pezizomycotina</taxon>
        <taxon>Dothideomycetes</taxon>
        <taxon>Dothideomycetidae</taxon>
        <taxon>Mycosphaerellales</taxon>
        <taxon>Mycosphaerellaceae</taxon>
        <taxon>Lecanosticta</taxon>
    </lineage>
</organism>
<name>A0AAI8Z973_9PEZI</name>
<dbReference type="Pfam" id="PF01494">
    <property type="entry name" value="FAD_binding_3"/>
    <property type="match status" value="1"/>
</dbReference>
<dbReference type="GO" id="GO:0004497">
    <property type="term" value="F:monooxygenase activity"/>
    <property type="evidence" value="ECO:0007669"/>
    <property type="project" value="UniProtKB-KW"/>
</dbReference>
<keyword evidence="9" id="KW-1185">Reference proteome</keyword>
<evidence type="ECO:0000256" key="2">
    <source>
        <dbReference type="ARBA" id="ARBA00022630"/>
    </source>
</evidence>
<dbReference type="PRINTS" id="PR00420">
    <property type="entry name" value="RNGMNOXGNASE"/>
</dbReference>
<reference evidence="8" key="1">
    <citation type="submission" date="2023-11" db="EMBL/GenBank/DDBJ databases">
        <authorList>
            <person name="Alioto T."/>
            <person name="Alioto T."/>
            <person name="Gomez Garrido J."/>
        </authorList>
    </citation>
    <scope>NUCLEOTIDE SEQUENCE</scope>
</reference>
<comment type="similarity">
    <text evidence="1">Belongs to the paxM FAD-dependent monooxygenase family.</text>
</comment>
<evidence type="ECO:0000256" key="1">
    <source>
        <dbReference type="ARBA" id="ARBA00007992"/>
    </source>
</evidence>
<keyword evidence="4" id="KW-0560">Oxidoreductase</keyword>
<evidence type="ECO:0000259" key="7">
    <source>
        <dbReference type="Pfam" id="PF01494"/>
    </source>
</evidence>
<comment type="caution">
    <text evidence="8">The sequence shown here is derived from an EMBL/GenBank/DDBJ whole genome shotgun (WGS) entry which is preliminary data.</text>
</comment>
<dbReference type="Gene3D" id="3.50.50.60">
    <property type="entry name" value="FAD/NAD(P)-binding domain"/>
    <property type="match status" value="1"/>
</dbReference>
<keyword evidence="5" id="KW-0503">Monooxygenase</keyword>
<dbReference type="InterPro" id="IPR002938">
    <property type="entry name" value="FAD-bd"/>
</dbReference>
<dbReference type="SUPFAM" id="SSF51905">
    <property type="entry name" value="FAD/NAD(P)-binding domain"/>
    <property type="match status" value="1"/>
</dbReference>
<keyword evidence="3" id="KW-0274">FAD</keyword>
<feature type="domain" description="FAD-binding" evidence="7">
    <location>
        <begin position="4"/>
        <end position="354"/>
    </location>
</feature>
<dbReference type="PANTHER" id="PTHR13789">
    <property type="entry name" value="MONOOXYGENASE"/>
    <property type="match status" value="1"/>
</dbReference>
<dbReference type="Proteomes" id="UP001296104">
    <property type="component" value="Unassembled WGS sequence"/>
</dbReference>
<evidence type="ECO:0000256" key="6">
    <source>
        <dbReference type="SAM" id="MobiDB-lite"/>
    </source>
</evidence>
<proteinExistence type="inferred from homology"/>
<gene>
    <name evidence="8" type="ORF">LECACI_7A009987</name>
</gene>
<sequence>MPLQITIIGAGLGGLCAAFRLARDGHNVTLYERRPQFEPRGGGIMIRPNATRFLLQWGLEKDFEAISDNAGATNFRNGSDGELLMKRQVMTSSAGGYPDWGTNRVETQKALCRRALEAGARFEFGIGVEDVYDSHEKASVVLSTGKTVQADLVLVADGVLSRLRPRVIGSSPEPILGRSTLHQTVVDGEDMRADPDARGLVQSTDLEVSMMRQGGPYVVSRYKQALDVYGGVYGLPEADENPRLYDEHGDLEMVRRHYVNYDAATRAALKLAKSCDRWRLTEMPDLPSWTSKHGRLILLGDSAHAMFPSAAQGFSQIVEDVAALSHLLSHHFGSLGFPRLTQVWQEVRIPRVNRIKAWAHANDRIYSQGDQSSPEGGNPMAAEKMSSSSSQGVSRDRDAPFRTSRFMRWAFGYDAVDEVDQYLLEKPKVAVNAKL</sequence>
<dbReference type="PANTHER" id="PTHR13789:SF147">
    <property type="entry name" value="PUTATIVE (AFU_ORTHOLOGUE AFUA_2G01950)-RELATED"/>
    <property type="match status" value="1"/>
</dbReference>